<sequence>MNAIPLLLALSLLAPPELKRAKDRFEFGAYGDAAGALRQMLAGDPALTDDEAVEAYRMLGISEFNLGDLPAARAAFVNLLSHDPDYALDPFLVPPAIVEFFDRVKKEHEPALAPLRERRRALREQQRLADEAKRRLLTEEQARTGPPTKVVRVQERLYLFNWMPFGAGQFQNGDRAKGTAIAAGQIALGAVNIAAIVIHNQLADDRTRTCTSGQPGCSNPPYSDSDRRVLRNVEVVKYVSAAMFWALYGYGVWDAHRHFVPIVETEMGPGGEPAGASLKLEWRY</sequence>
<dbReference type="KEGG" id="acp:A2cp1_2228"/>
<dbReference type="PROSITE" id="PS50005">
    <property type="entry name" value="TPR"/>
    <property type="match status" value="1"/>
</dbReference>
<gene>
    <name evidence="3" type="ordered locus">A2cp1_2228</name>
</gene>
<evidence type="ECO:0000256" key="1">
    <source>
        <dbReference type="PROSITE-ProRule" id="PRU00339"/>
    </source>
</evidence>
<keyword evidence="1" id="KW-0802">TPR repeat</keyword>
<dbReference type="AlphaFoldDB" id="B8JA47"/>
<reference evidence="3" key="1">
    <citation type="submission" date="2009-01" db="EMBL/GenBank/DDBJ databases">
        <title>Complete sequence of Anaeromyxobacter dehalogenans 2CP-1.</title>
        <authorList>
            <consortium name="US DOE Joint Genome Institute"/>
            <person name="Lucas S."/>
            <person name="Copeland A."/>
            <person name="Lapidus A."/>
            <person name="Glavina del Rio T."/>
            <person name="Dalin E."/>
            <person name="Tice H."/>
            <person name="Bruce D."/>
            <person name="Goodwin L."/>
            <person name="Pitluck S."/>
            <person name="Saunders E."/>
            <person name="Brettin T."/>
            <person name="Detter J.C."/>
            <person name="Han C."/>
            <person name="Larimer F."/>
            <person name="Land M."/>
            <person name="Hauser L."/>
            <person name="Kyrpides N."/>
            <person name="Ovchinnikova G."/>
            <person name="Beliaev A.S."/>
            <person name="Richardson P."/>
        </authorList>
    </citation>
    <scope>NUCLEOTIDE SEQUENCE</scope>
    <source>
        <strain evidence="3">2CP-1</strain>
    </source>
</reference>
<keyword evidence="4" id="KW-1185">Reference proteome</keyword>
<dbReference type="Proteomes" id="UP000007089">
    <property type="component" value="Chromosome"/>
</dbReference>
<dbReference type="RefSeq" id="WP_012526166.1">
    <property type="nucleotide sequence ID" value="NC_011891.1"/>
</dbReference>
<protein>
    <submittedName>
        <fullName evidence="3">Tetratricopeptide TPR_2 repeat protein</fullName>
    </submittedName>
</protein>
<dbReference type="InterPro" id="IPR011990">
    <property type="entry name" value="TPR-like_helical_dom_sf"/>
</dbReference>
<evidence type="ECO:0000313" key="3">
    <source>
        <dbReference type="EMBL" id="ACL65566.1"/>
    </source>
</evidence>
<feature type="coiled-coil region" evidence="2">
    <location>
        <begin position="115"/>
        <end position="142"/>
    </location>
</feature>
<dbReference type="HOGENOM" id="CLU_828545_0_0_7"/>
<name>B8JA47_ANAD2</name>
<dbReference type="SUPFAM" id="SSF48452">
    <property type="entry name" value="TPR-like"/>
    <property type="match status" value="1"/>
</dbReference>
<evidence type="ECO:0000313" key="4">
    <source>
        <dbReference type="Proteomes" id="UP000007089"/>
    </source>
</evidence>
<dbReference type="Gene3D" id="1.25.40.10">
    <property type="entry name" value="Tetratricopeptide repeat domain"/>
    <property type="match status" value="1"/>
</dbReference>
<dbReference type="EMBL" id="CP001359">
    <property type="protein sequence ID" value="ACL65566.1"/>
    <property type="molecule type" value="Genomic_DNA"/>
</dbReference>
<accession>B8JA47</accession>
<keyword evidence="2" id="KW-0175">Coiled coil</keyword>
<feature type="repeat" description="TPR" evidence="1">
    <location>
        <begin position="53"/>
        <end position="86"/>
    </location>
</feature>
<proteinExistence type="predicted"/>
<organism evidence="3 4">
    <name type="scientific">Anaeromyxobacter dehalogenans (strain ATCC BAA-258 / DSM 21875 / 2CP-1)</name>
    <dbReference type="NCBI Taxonomy" id="455488"/>
    <lineage>
        <taxon>Bacteria</taxon>
        <taxon>Pseudomonadati</taxon>
        <taxon>Myxococcota</taxon>
        <taxon>Myxococcia</taxon>
        <taxon>Myxococcales</taxon>
        <taxon>Cystobacterineae</taxon>
        <taxon>Anaeromyxobacteraceae</taxon>
        <taxon>Anaeromyxobacter</taxon>
    </lineage>
</organism>
<evidence type="ECO:0000256" key="2">
    <source>
        <dbReference type="SAM" id="Coils"/>
    </source>
</evidence>
<dbReference type="InterPro" id="IPR019734">
    <property type="entry name" value="TPR_rpt"/>
</dbReference>